<evidence type="ECO:0000313" key="2">
    <source>
        <dbReference type="Proteomes" id="UP001595844"/>
    </source>
</evidence>
<sequence>MDRQVPLRDVIAAIERARPGNTVDQLSQAAIIAAHWVRLADSLLDYFVDQARQADVPWAEIGACLGVSRQAAQKRFGARVAARAATHSRLGAGS</sequence>
<proteinExistence type="predicted"/>
<name>A0ABV8VHY2_9NOCA</name>
<protein>
    <recommendedName>
        <fullName evidence="3">Helix-turn-helix domain-containing protein</fullName>
    </recommendedName>
</protein>
<evidence type="ECO:0008006" key="3">
    <source>
        <dbReference type="Google" id="ProtNLM"/>
    </source>
</evidence>
<accession>A0ABV8VHY2</accession>
<keyword evidence="2" id="KW-1185">Reference proteome</keyword>
<comment type="caution">
    <text evidence="1">The sequence shown here is derived from an EMBL/GenBank/DDBJ whole genome shotgun (WGS) entry which is preliminary data.</text>
</comment>
<dbReference type="EMBL" id="JBHSDL010000008">
    <property type="protein sequence ID" value="MFC4374238.1"/>
    <property type="molecule type" value="Genomic_DNA"/>
</dbReference>
<reference evidence="2" key="1">
    <citation type="journal article" date="2019" name="Int. J. Syst. Evol. Microbiol.">
        <title>The Global Catalogue of Microorganisms (GCM) 10K type strain sequencing project: providing services to taxonomists for standard genome sequencing and annotation.</title>
        <authorList>
            <consortium name="The Broad Institute Genomics Platform"/>
            <consortium name="The Broad Institute Genome Sequencing Center for Infectious Disease"/>
            <person name="Wu L."/>
            <person name="Ma J."/>
        </authorList>
    </citation>
    <scope>NUCLEOTIDE SEQUENCE [LARGE SCALE GENOMIC DNA]</scope>
    <source>
        <strain evidence="2">IBRC-M 10490</strain>
    </source>
</reference>
<dbReference type="Proteomes" id="UP001595844">
    <property type="component" value="Unassembled WGS sequence"/>
</dbReference>
<organism evidence="1 2">
    <name type="scientific">Nocardia halotolerans</name>
    <dbReference type="NCBI Taxonomy" id="1755878"/>
    <lineage>
        <taxon>Bacteria</taxon>
        <taxon>Bacillati</taxon>
        <taxon>Actinomycetota</taxon>
        <taxon>Actinomycetes</taxon>
        <taxon>Mycobacteriales</taxon>
        <taxon>Nocardiaceae</taxon>
        <taxon>Nocardia</taxon>
    </lineage>
</organism>
<evidence type="ECO:0000313" key="1">
    <source>
        <dbReference type="EMBL" id="MFC4374238.1"/>
    </source>
</evidence>
<gene>
    <name evidence="1" type="ORF">ACFO5K_08975</name>
</gene>
<dbReference type="RefSeq" id="WP_378558844.1">
    <property type="nucleotide sequence ID" value="NZ_JBHSDL010000008.1"/>
</dbReference>